<dbReference type="Proteomes" id="UP001314205">
    <property type="component" value="Unassembled WGS sequence"/>
</dbReference>
<evidence type="ECO:0000313" key="8">
    <source>
        <dbReference type="EMBL" id="CAK1579548.1"/>
    </source>
</evidence>
<evidence type="ECO:0000313" key="9">
    <source>
        <dbReference type="Proteomes" id="UP001314205"/>
    </source>
</evidence>
<keyword evidence="9" id="KW-1185">Reference proteome</keyword>
<evidence type="ECO:0000256" key="2">
    <source>
        <dbReference type="ARBA" id="ARBA00016807"/>
    </source>
</evidence>
<proteinExistence type="predicted"/>
<dbReference type="Pfam" id="PF13873">
    <property type="entry name" value="Myb_DNA-bind_5"/>
    <property type="match status" value="1"/>
</dbReference>
<evidence type="ECO:0000256" key="1">
    <source>
        <dbReference type="ARBA" id="ARBA00011764"/>
    </source>
</evidence>
<name>A0AAV1K962_9NEOP</name>
<dbReference type="EMBL" id="CAVLGL010000002">
    <property type="protein sequence ID" value="CAK1579548.1"/>
    <property type="molecule type" value="Genomic_DNA"/>
</dbReference>
<comment type="function">
    <text evidence="5">Involved in transvection phenomena (= synapsis-dependent gene expression), where the synaptic pairing of chromosomes carrying genes with which zeste interacts influences the expression of these genes. Zeste binds to DNA and stimulates transcription from a nearby promoter.</text>
</comment>
<evidence type="ECO:0000256" key="4">
    <source>
        <dbReference type="ARBA" id="ARBA00023163"/>
    </source>
</evidence>
<sequence>MSILNVSTLHTVIFKWSCVVSLRLKAKCDFITKEAMAEVQRRHRVTYSQLEILWEFLNSNRDVAVGFNKSAQARETSRRMWEEVAQTLNSFGDGAIKDGKGWSAYWIDYKGKLKKRCATIRSAQSRTDGEPSNVPQLSTLEKKFLNIVGEDFGLGLPGIRVNPFEDSNIHVASTSDMSQIPLQEVQQSLEQEVVLNTIEIIEGVNLRSSLVQEQQQLETESEPPVLIDVHAPEPCISHTAPTSTPEAHPTQAVSVAPTGGEQQQRRRRNRRVRITQEEARRALVETSQLRAETEARNSRNITEFVQVLHRIQDVLERIERRLPSDISMGD</sequence>
<gene>
    <name evidence="8" type="ORF">PARMNEM_LOCUS1475</name>
</gene>
<protein>
    <recommendedName>
        <fullName evidence="2">Regulatory protein zeste</fullName>
    </recommendedName>
</protein>
<feature type="domain" description="Myb/SANT-like DNA-binding" evidence="7">
    <location>
        <begin position="41"/>
        <end position="117"/>
    </location>
</feature>
<evidence type="ECO:0000256" key="3">
    <source>
        <dbReference type="ARBA" id="ARBA00023015"/>
    </source>
</evidence>
<comment type="subunit">
    <text evidence="1">Self-associates forming complexes of several hundred monomers.</text>
</comment>
<organism evidence="8 9">
    <name type="scientific">Parnassius mnemosyne</name>
    <name type="common">clouded apollo</name>
    <dbReference type="NCBI Taxonomy" id="213953"/>
    <lineage>
        <taxon>Eukaryota</taxon>
        <taxon>Metazoa</taxon>
        <taxon>Ecdysozoa</taxon>
        <taxon>Arthropoda</taxon>
        <taxon>Hexapoda</taxon>
        <taxon>Insecta</taxon>
        <taxon>Pterygota</taxon>
        <taxon>Neoptera</taxon>
        <taxon>Endopterygota</taxon>
        <taxon>Lepidoptera</taxon>
        <taxon>Glossata</taxon>
        <taxon>Ditrysia</taxon>
        <taxon>Papilionoidea</taxon>
        <taxon>Papilionidae</taxon>
        <taxon>Parnassiinae</taxon>
        <taxon>Parnassini</taxon>
        <taxon>Parnassius</taxon>
        <taxon>Driopa</taxon>
    </lineage>
</organism>
<comment type="caution">
    <text evidence="8">The sequence shown here is derived from an EMBL/GenBank/DDBJ whole genome shotgun (WGS) entry which is preliminary data.</text>
</comment>
<reference evidence="8 9" key="1">
    <citation type="submission" date="2023-11" db="EMBL/GenBank/DDBJ databases">
        <authorList>
            <person name="Hedman E."/>
            <person name="Englund M."/>
            <person name="Stromberg M."/>
            <person name="Nyberg Akerstrom W."/>
            <person name="Nylinder S."/>
            <person name="Jareborg N."/>
            <person name="Kallberg Y."/>
            <person name="Kronander E."/>
        </authorList>
    </citation>
    <scope>NUCLEOTIDE SEQUENCE [LARGE SCALE GENOMIC DNA]</scope>
</reference>
<accession>A0AAV1K962</accession>
<evidence type="ECO:0000256" key="5">
    <source>
        <dbReference type="ARBA" id="ARBA00025466"/>
    </source>
</evidence>
<keyword evidence="3" id="KW-0805">Transcription regulation</keyword>
<feature type="region of interest" description="Disordered" evidence="6">
    <location>
        <begin position="239"/>
        <end position="273"/>
    </location>
</feature>
<dbReference type="AlphaFoldDB" id="A0AAV1K962"/>
<evidence type="ECO:0000256" key="6">
    <source>
        <dbReference type="SAM" id="MobiDB-lite"/>
    </source>
</evidence>
<evidence type="ECO:0000259" key="7">
    <source>
        <dbReference type="Pfam" id="PF13873"/>
    </source>
</evidence>
<keyword evidence="4" id="KW-0804">Transcription</keyword>
<dbReference type="InterPro" id="IPR028002">
    <property type="entry name" value="Myb_DNA-bind_5"/>
</dbReference>